<dbReference type="Pfam" id="PF13508">
    <property type="entry name" value="Acetyltransf_7"/>
    <property type="match status" value="1"/>
</dbReference>
<name>A0ABU0ISX3_9CAUL</name>
<dbReference type="EMBL" id="JAUSVS010000005">
    <property type="protein sequence ID" value="MDQ0465096.1"/>
    <property type="molecule type" value="Genomic_DNA"/>
</dbReference>
<dbReference type="InterPro" id="IPR000182">
    <property type="entry name" value="GNAT_dom"/>
</dbReference>
<dbReference type="InterPro" id="IPR016181">
    <property type="entry name" value="Acyl_CoA_acyltransferase"/>
</dbReference>
<evidence type="ECO:0000313" key="2">
    <source>
        <dbReference type="EMBL" id="MDQ0465096.1"/>
    </source>
</evidence>
<sequence>MAVFELDIDGHRLSDDRQGFDLDLAYDWIARQAYWATGIPRPVFDKAIAHSLVFAAYAPDGAMAAMARVITDRATFGLLCDVFVDPERRGRRLGKAMMTYFHAHPDLQGFRRRLLATADAHGLYAQFGFKPLGRIERWMEIHDPDVYRHPS</sequence>
<proteinExistence type="predicted"/>
<accession>A0ABU0ISX3</accession>
<dbReference type="SUPFAM" id="SSF55729">
    <property type="entry name" value="Acyl-CoA N-acyltransferases (Nat)"/>
    <property type="match status" value="1"/>
</dbReference>
<keyword evidence="3" id="KW-1185">Reference proteome</keyword>
<dbReference type="PANTHER" id="PTHR43233:SF1">
    <property type="entry name" value="FAMILY N-ACETYLTRANSFERASE, PUTATIVE (AFU_ORTHOLOGUE AFUA_6G03350)-RELATED"/>
    <property type="match status" value="1"/>
</dbReference>
<comment type="caution">
    <text evidence="2">The sequence shown here is derived from an EMBL/GenBank/DDBJ whole genome shotgun (WGS) entry which is preliminary data.</text>
</comment>
<dbReference type="RefSeq" id="WP_307350215.1">
    <property type="nucleotide sequence ID" value="NZ_JAUSVS010000005.1"/>
</dbReference>
<evidence type="ECO:0000259" key="1">
    <source>
        <dbReference type="PROSITE" id="PS51186"/>
    </source>
</evidence>
<gene>
    <name evidence="2" type="ORF">QO010_002880</name>
</gene>
<evidence type="ECO:0000313" key="3">
    <source>
        <dbReference type="Proteomes" id="UP001228905"/>
    </source>
</evidence>
<dbReference type="InterPro" id="IPR053144">
    <property type="entry name" value="Acetyltransferase_Butenolide"/>
</dbReference>
<dbReference type="Proteomes" id="UP001228905">
    <property type="component" value="Unassembled WGS sequence"/>
</dbReference>
<protein>
    <submittedName>
        <fullName evidence="2">GNAT superfamily N-acetyltransferase</fullName>
    </submittedName>
</protein>
<dbReference type="Gene3D" id="3.40.630.30">
    <property type="match status" value="1"/>
</dbReference>
<dbReference type="CDD" id="cd04301">
    <property type="entry name" value="NAT_SF"/>
    <property type="match status" value="1"/>
</dbReference>
<dbReference type="PROSITE" id="PS51186">
    <property type="entry name" value="GNAT"/>
    <property type="match status" value="1"/>
</dbReference>
<organism evidence="2 3">
    <name type="scientific">Caulobacter ginsengisoli</name>
    <dbReference type="NCBI Taxonomy" id="400775"/>
    <lineage>
        <taxon>Bacteria</taxon>
        <taxon>Pseudomonadati</taxon>
        <taxon>Pseudomonadota</taxon>
        <taxon>Alphaproteobacteria</taxon>
        <taxon>Caulobacterales</taxon>
        <taxon>Caulobacteraceae</taxon>
        <taxon>Caulobacter</taxon>
    </lineage>
</organism>
<reference evidence="2 3" key="1">
    <citation type="submission" date="2023-07" db="EMBL/GenBank/DDBJ databases">
        <title>Genomic Encyclopedia of Type Strains, Phase IV (KMG-IV): sequencing the most valuable type-strain genomes for metagenomic binning, comparative biology and taxonomic classification.</title>
        <authorList>
            <person name="Goeker M."/>
        </authorList>
    </citation>
    <scope>NUCLEOTIDE SEQUENCE [LARGE SCALE GENOMIC DNA]</scope>
    <source>
        <strain evidence="2 3">DSM 18695</strain>
    </source>
</reference>
<dbReference type="PANTHER" id="PTHR43233">
    <property type="entry name" value="FAMILY N-ACETYLTRANSFERASE, PUTATIVE (AFU_ORTHOLOGUE AFUA_6G03350)-RELATED"/>
    <property type="match status" value="1"/>
</dbReference>
<feature type="domain" description="N-acetyltransferase" evidence="1">
    <location>
        <begin position="8"/>
        <end position="150"/>
    </location>
</feature>